<accession>A0ABS2DUB4</accession>
<evidence type="ECO:0000256" key="7">
    <source>
        <dbReference type="ARBA" id="ARBA00022764"/>
    </source>
</evidence>
<dbReference type="SUPFAM" id="SSF53850">
    <property type="entry name" value="Periplasmic binding protein-like II"/>
    <property type="match status" value="1"/>
</dbReference>
<evidence type="ECO:0000259" key="8">
    <source>
        <dbReference type="Pfam" id="PF00496"/>
    </source>
</evidence>
<dbReference type="Gene3D" id="3.10.105.10">
    <property type="entry name" value="Dipeptide-binding Protein, Domain 3"/>
    <property type="match status" value="1"/>
</dbReference>
<proteinExistence type="inferred from homology"/>
<dbReference type="Gene3D" id="3.90.76.10">
    <property type="entry name" value="Dipeptide-binding Protein, Domain 1"/>
    <property type="match status" value="1"/>
</dbReference>
<evidence type="ECO:0000256" key="4">
    <source>
        <dbReference type="ARBA" id="ARBA00017393"/>
    </source>
</evidence>
<keyword evidence="7" id="KW-0574">Periplasm</keyword>
<keyword evidence="6" id="KW-0732">Signal</keyword>
<keyword evidence="10" id="KW-1185">Reference proteome</keyword>
<evidence type="ECO:0000256" key="2">
    <source>
        <dbReference type="ARBA" id="ARBA00004418"/>
    </source>
</evidence>
<feature type="domain" description="Solute-binding protein family 5" evidence="8">
    <location>
        <begin position="107"/>
        <end position="464"/>
    </location>
</feature>
<sequence>MTKNISNRSNAARFGKLAAIVAAVAAAGFVGISTLTGFSSTSNAQTNAEPAAPAPAAAAKGAVPKTITVAVASSFTTLDPYNATDGLSRNVAKSFYEGLFTLDKNLKPVPQLAESYTVSEDGLVYTIKLRPGVKFQDGTDFTAEAVKINIERLLNPDNRLTRRNMYEPIKAVEPVDELTVKIILKRPFSPIIQRLASNTVQMVCPSAIKEGNGNIAFEPCGTGPFLLKEYNPSEKLVVVRNPNYWQKGLPKLDGITWLPVAENATRAAMIRTGEAQFIHTMPVEMIGEMKKVDDVEVIVQPSVIMRYMIMNNLAKPFDDPKIRQAVNYAINKEALCKVAFAGYARPATGVIPSQIEFAKTLGPWPYDPKKARELLKEAGFPNGFETTLWSGYNNTTSQKVIQFLQQQLAQVGIRVTLRTLEAGQRVAMVESVQRPEDAKSKLYYIGWSTSSDTDWAIRPIFESKNAPPVLANEGYYSNKSVDALLDKALGVTDPTGRAEIYSEIQEKIWNDAPWAWLVYEDNTAARSVKLKNFEPMPDGGYDFYRAYLVD</sequence>
<dbReference type="Pfam" id="PF00496">
    <property type="entry name" value="SBP_bac_5"/>
    <property type="match status" value="1"/>
</dbReference>
<comment type="similarity">
    <text evidence="3">Belongs to the bacterial solute-binding protein 5 family.</text>
</comment>
<dbReference type="InterPro" id="IPR030678">
    <property type="entry name" value="Peptide/Ni-bd"/>
</dbReference>
<name>A0ABS2DUB4_9BURK</name>
<protein>
    <recommendedName>
        <fullName evidence="4">Glutathione-binding protein GsiB</fullName>
    </recommendedName>
</protein>
<comment type="subcellular location">
    <subcellularLocation>
        <location evidence="2">Periplasm</location>
    </subcellularLocation>
</comment>
<dbReference type="InterPro" id="IPR000914">
    <property type="entry name" value="SBP_5_dom"/>
</dbReference>
<evidence type="ECO:0000256" key="6">
    <source>
        <dbReference type="ARBA" id="ARBA00022729"/>
    </source>
</evidence>
<organism evidence="9 10">
    <name type="scientific">Sutterella massiliensis</name>
    <dbReference type="NCBI Taxonomy" id="1816689"/>
    <lineage>
        <taxon>Bacteria</taxon>
        <taxon>Pseudomonadati</taxon>
        <taxon>Pseudomonadota</taxon>
        <taxon>Betaproteobacteria</taxon>
        <taxon>Burkholderiales</taxon>
        <taxon>Sutterellaceae</taxon>
        <taxon>Sutterella</taxon>
    </lineage>
</organism>
<dbReference type="EMBL" id="JACJJC010000024">
    <property type="protein sequence ID" value="MBM6704884.1"/>
    <property type="molecule type" value="Genomic_DNA"/>
</dbReference>
<evidence type="ECO:0000256" key="1">
    <source>
        <dbReference type="ARBA" id="ARBA00003489"/>
    </source>
</evidence>
<evidence type="ECO:0000313" key="10">
    <source>
        <dbReference type="Proteomes" id="UP000715095"/>
    </source>
</evidence>
<dbReference type="Proteomes" id="UP000715095">
    <property type="component" value="Unassembled WGS sequence"/>
</dbReference>
<gene>
    <name evidence="9" type="primary">gsiB</name>
    <name evidence="9" type="ORF">H6A60_10385</name>
</gene>
<evidence type="ECO:0000256" key="5">
    <source>
        <dbReference type="ARBA" id="ARBA00022448"/>
    </source>
</evidence>
<dbReference type="PANTHER" id="PTHR30290:SF32">
    <property type="entry name" value="GLUTATHIONE-BINDING PROTEIN GSIB"/>
    <property type="match status" value="1"/>
</dbReference>
<comment type="caution">
    <text evidence="9">The sequence shown here is derived from an EMBL/GenBank/DDBJ whole genome shotgun (WGS) entry which is preliminary data.</text>
</comment>
<reference evidence="9 10" key="1">
    <citation type="journal article" date="2021" name="Sci. Rep.">
        <title>The distribution of antibiotic resistance genes in chicken gut microbiota commensals.</title>
        <authorList>
            <person name="Juricova H."/>
            <person name="Matiasovicova J."/>
            <person name="Kubasova T."/>
            <person name="Cejkova D."/>
            <person name="Rychlik I."/>
        </authorList>
    </citation>
    <scope>NUCLEOTIDE SEQUENCE [LARGE SCALE GENOMIC DNA]</scope>
    <source>
        <strain evidence="9 10">An829</strain>
    </source>
</reference>
<dbReference type="PANTHER" id="PTHR30290">
    <property type="entry name" value="PERIPLASMIC BINDING COMPONENT OF ABC TRANSPORTER"/>
    <property type="match status" value="1"/>
</dbReference>
<dbReference type="InterPro" id="IPR039424">
    <property type="entry name" value="SBP_5"/>
</dbReference>
<evidence type="ECO:0000313" key="9">
    <source>
        <dbReference type="EMBL" id="MBM6704884.1"/>
    </source>
</evidence>
<keyword evidence="5" id="KW-0813">Transport</keyword>
<comment type="function">
    <text evidence="1">Part of the ABC transporter complex GsiABCD involved in glutathione import. Binds glutathione.</text>
</comment>
<evidence type="ECO:0000256" key="3">
    <source>
        <dbReference type="ARBA" id="ARBA00005695"/>
    </source>
</evidence>
<dbReference type="PIRSF" id="PIRSF002741">
    <property type="entry name" value="MppA"/>
    <property type="match status" value="1"/>
</dbReference>
<dbReference type="NCBIfam" id="NF011942">
    <property type="entry name" value="PRK15413.1"/>
    <property type="match status" value="1"/>
</dbReference>
<dbReference type="RefSeq" id="WP_205104321.1">
    <property type="nucleotide sequence ID" value="NZ_JACJJC010000024.1"/>
</dbReference>
<dbReference type="CDD" id="cd08499">
    <property type="entry name" value="PBP2_Ylib_like"/>
    <property type="match status" value="1"/>
</dbReference>
<dbReference type="Gene3D" id="3.40.190.10">
    <property type="entry name" value="Periplasmic binding protein-like II"/>
    <property type="match status" value="1"/>
</dbReference>